<name>A0A3B0Q302_9BACT</name>
<proteinExistence type="predicted"/>
<keyword evidence="2" id="KW-1185">Reference proteome</keyword>
<dbReference type="Proteomes" id="UP000257559">
    <property type="component" value="Chromosome"/>
</dbReference>
<protein>
    <submittedName>
        <fullName evidence="1">Uncharacterized protein</fullName>
    </submittedName>
</protein>
<sequence>MKRYDFLKIYKPLNELVDDIELLDSLVKNGFSDAKDILNMDESEIQRISKNKLKAKKLKNIIKEVYKITTFLKTDQKATYNLNNEYFLDYDIIDFYNLETVNHDFLKNENIKTISDMYTFLDIPVSVPKIKRANIILKEIEKIKISELNDIKNEHVLFLDLW</sequence>
<feature type="non-terminal residue" evidence="1">
    <location>
        <position position="162"/>
    </location>
</feature>
<dbReference type="KEGG" id="medw:NCTC10132_00565"/>
<organism evidence="1 2">
    <name type="scientific">Mycoplasmopsis edwardii</name>
    <dbReference type="NCBI Taxonomy" id="53558"/>
    <lineage>
        <taxon>Bacteria</taxon>
        <taxon>Bacillati</taxon>
        <taxon>Mycoplasmatota</taxon>
        <taxon>Mycoplasmoidales</taxon>
        <taxon>Metamycoplasmataceae</taxon>
        <taxon>Mycoplasmopsis</taxon>
    </lineage>
</organism>
<reference evidence="2" key="1">
    <citation type="submission" date="2018-06" db="EMBL/GenBank/DDBJ databases">
        <authorList>
            <consortium name="Pathogen Informatics"/>
        </authorList>
    </citation>
    <scope>NUCLEOTIDE SEQUENCE [LARGE SCALE GENOMIC DNA]</scope>
    <source>
        <strain evidence="2">NCTC10132</strain>
    </source>
</reference>
<evidence type="ECO:0000313" key="1">
    <source>
        <dbReference type="EMBL" id="SYV97206.1"/>
    </source>
</evidence>
<gene>
    <name evidence="1" type="ORF">NCTC10132_00565</name>
</gene>
<dbReference type="EMBL" id="LS991951">
    <property type="protein sequence ID" value="SYV97206.1"/>
    <property type="molecule type" value="Genomic_DNA"/>
</dbReference>
<dbReference type="AlphaFoldDB" id="A0A3B0Q302"/>
<accession>A0A3B0Q302</accession>
<evidence type="ECO:0000313" key="2">
    <source>
        <dbReference type="Proteomes" id="UP000257559"/>
    </source>
</evidence>